<feature type="region of interest" description="Disordered" evidence="1">
    <location>
        <begin position="281"/>
        <end position="304"/>
    </location>
</feature>
<comment type="caution">
    <text evidence="3">The sequence shown here is derived from an EMBL/GenBank/DDBJ whole genome shotgun (WGS) entry which is preliminary data.</text>
</comment>
<gene>
    <name evidence="3" type="ORF">Tsubulata_050352</name>
</gene>
<accession>A0A9Q0FEL3</accession>
<dbReference type="AlphaFoldDB" id="A0A9Q0FEL3"/>
<evidence type="ECO:0000256" key="2">
    <source>
        <dbReference type="SAM" id="Phobius"/>
    </source>
</evidence>
<feature type="transmembrane region" description="Helical" evidence="2">
    <location>
        <begin position="429"/>
        <end position="450"/>
    </location>
</feature>
<feature type="region of interest" description="Disordered" evidence="1">
    <location>
        <begin position="341"/>
        <end position="361"/>
    </location>
</feature>
<feature type="compositionally biased region" description="Polar residues" evidence="1">
    <location>
        <begin position="341"/>
        <end position="355"/>
    </location>
</feature>
<dbReference type="Proteomes" id="UP001141552">
    <property type="component" value="Unassembled WGS sequence"/>
</dbReference>
<dbReference type="EMBL" id="JAKUCV010005729">
    <property type="protein sequence ID" value="KAJ4830089.1"/>
    <property type="molecule type" value="Genomic_DNA"/>
</dbReference>
<sequence>MESPEEKLRELLMEMSMGERQLSQAAQDEVERTIDEVKKSLFGCVQDMVDRNEARKGPRRIVRAWSLGCTQGSRASIQAPVRVFADESSRNVELKNVAEENIPQVRMVPRLDDDDYGIFDAAIVVIASPLREHLSTNKPLWGGSVQPLLWGGSVDTIICGLIDKTEVRDSEEKSRLQGLQEHLRTNKPSLEQLKKLRELLTESQSMSYFEQQLIQAALDEVEEKEKNIIIKYIRSIDKAKEMAEKRIARPSEPFKVEAALLEFAEKQQEVSPGRRVKFDWKQKANRSSFKSGPGECSTASQGRSQRLGKHYAYNGVQNNHEQMNGGHVAVDVDVLSGQSAANLGSGQGTHPTNSTPKEDDTLSRVADLAKTNLGLVVAPVLGVINAPATSSASGVPSVQVLTVCICTLSAVFSCLCFRLSHRFPSAAIWFGDIGSFLLFIAFFLMVGIYIPSKV</sequence>
<evidence type="ECO:0000313" key="3">
    <source>
        <dbReference type="EMBL" id="KAJ4830089.1"/>
    </source>
</evidence>
<keyword evidence="2" id="KW-0812">Transmembrane</keyword>
<organism evidence="3 4">
    <name type="scientific">Turnera subulata</name>
    <dbReference type="NCBI Taxonomy" id="218843"/>
    <lineage>
        <taxon>Eukaryota</taxon>
        <taxon>Viridiplantae</taxon>
        <taxon>Streptophyta</taxon>
        <taxon>Embryophyta</taxon>
        <taxon>Tracheophyta</taxon>
        <taxon>Spermatophyta</taxon>
        <taxon>Magnoliopsida</taxon>
        <taxon>eudicotyledons</taxon>
        <taxon>Gunneridae</taxon>
        <taxon>Pentapetalae</taxon>
        <taxon>rosids</taxon>
        <taxon>fabids</taxon>
        <taxon>Malpighiales</taxon>
        <taxon>Passifloraceae</taxon>
        <taxon>Turnera</taxon>
    </lineage>
</organism>
<evidence type="ECO:0000256" key="1">
    <source>
        <dbReference type="SAM" id="MobiDB-lite"/>
    </source>
</evidence>
<keyword evidence="4" id="KW-1185">Reference proteome</keyword>
<protein>
    <submittedName>
        <fullName evidence="3">Uncharacterized protein</fullName>
    </submittedName>
</protein>
<keyword evidence="2" id="KW-1133">Transmembrane helix</keyword>
<name>A0A9Q0FEL3_9ROSI</name>
<keyword evidence="2" id="KW-0472">Membrane</keyword>
<reference evidence="3" key="1">
    <citation type="submission" date="2022-02" db="EMBL/GenBank/DDBJ databases">
        <authorList>
            <person name="Henning P.M."/>
            <person name="McCubbin A.G."/>
            <person name="Shore J.S."/>
        </authorList>
    </citation>
    <scope>NUCLEOTIDE SEQUENCE</scope>
    <source>
        <strain evidence="3">F60SS</strain>
        <tissue evidence="3">Leaves</tissue>
    </source>
</reference>
<evidence type="ECO:0000313" key="4">
    <source>
        <dbReference type="Proteomes" id="UP001141552"/>
    </source>
</evidence>
<reference evidence="3" key="2">
    <citation type="journal article" date="2023" name="Plants (Basel)">
        <title>Annotation of the Turnera subulata (Passifloraceae) Draft Genome Reveals the S-Locus Evolved after the Divergence of Turneroideae from Passifloroideae in a Stepwise Manner.</title>
        <authorList>
            <person name="Henning P.M."/>
            <person name="Roalson E.H."/>
            <person name="Mir W."/>
            <person name="McCubbin A.G."/>
            <person name="Shore J.S."/>
        </authorList>
    </citation>
    <scope>NUCLEOTIDE SEQUENCE</scope>
    <source>
        <strain evidence="3">F60SS</strain>
    </source>
</reference>
<proteinExistence type="predicted"/>